<evidence type="ECO:0000313" key="2">
    <source>
        <dbReference type="EMBL" id="AHE52820.1"/>
    </source>
</evidence>
<dbReference type="OrthoDB" id="7600678at2"/>
<protein>
    <submittedName>
        <fullName evidence="2">Uncharacterized protein</fullName>
    </submittedName>
</protein>
<proteinExistence type="predicted"/>
<name>W0AAX0_9SPHN</name>
<evidence type="ECO:0000313" key="3">
    <source>
        <dbReference type="Proteomes" id="UP000018851"/>
    </source>
</evidence>
<dbReference type="EMBL" id="CP006644">
    <property type="protein sequence ID" value="AHE52820.1"/>
    <property type="molecule type" value="Genomic_DNA"/>
</dbReference>
<dbReference type="KEGG" id="ssan:NX02_05405"/>
<dbReference type="PATRIC" id="fig|1123269.5.peg.1050"/>
<keyword evidence="3" id="KW-1185">Reference proteome</keyword>
<organism evidence="2 3">
    <name type="scientific">Sphingomonas sanxanigenens DSM 19645 = NX02</name>
    <dbReference type="NCBI Taxonomy" id="1123269"/>
    <lineage>
        <taxon>Bacteria</taxon>
        <taxon>Pseudomonadati</taxon>
        <taxon>Pseudomonadota</taxon>
        <taxon>Alphaproteobacteria</taxon>
        <taxon>Sphingomonadales</taxon>
        <taxon>Sphingomonadaceae</taxon>
        <taxon>Sphingomonas</taxon>
    </lineage>
</organism>
<dbReference type="RefSeq" id="WP_025291113.1">
    <property type="nucleotide sequence ID" value="NZ_CP006644.1"/>
</dbReference>
<feature type="compositionally biased region" description="Basic and acidic residues" evidence="1">
    <location>
        <begin position="71"/>
        <end position="84"/>
    </location>
</feature>
<evidence type="ECO:0000256" key="1">
    <source>
        <dbReference type="SAM" id="MobiDB-lite"/>
    </source>
</evidence>
<dbReference type="Proteomes" id="UP000018851">
    <property type="component" value="Chromosome"/>
</dbReference>
<feature type="region of interest" description="Disordered" evidence="1">
    <location>
        <begin position="283"/>
        <end position="354"/>
    </location>
</feature>
<reference evidence="2 3" key="1">
    <citation type="submission" date="2013-07" db="EMBL/GenBank/DDBJ databases">
        <title>Completed genome of Sphingomonas sanxanigenens NX02.</title>
        <authorList>
            <person name="Ma T."/>
            <person name="Huang H."/>
            <person name="Wu M."/>
            <person name="Li X."/>
            <person name="Li G."/>
        </authorList>
    </citation>
    <scope>NUCLEOTIDE SEQUENCE [LARGE SCALE GENOMIC DNA]</scope>
    <source>
        <strain evidence="2 3">NX02</strain>
    </source>
</reference>
<gene>
    <name evidence="2" type="ORF">NX02_05405</name>
</gene>
<dbReference type="AlphaFoldDB" id="W0AAX0"/>
<sequence>MTDIRWNILQPVDIGAAFQEGMAQGEQQRAKIDTRNALAAYAANPEDRNVFQSAFATLAESNPEAAFRLAEHQRAADERRRNSDYRSAYGRYVGGDTSAGSPNGGKPVDITTGGVTMPGLASGAPGIVTGDQPPMPRDAGGEALARAGGQPSGMVDPREQAWREMVAADPEKAVSARDAEFKQQSERLKVANDAYGYAISRLQGATDEASYQAIRNGFLQMLAPLGIADQVAGNIPANYPGPEGVQQLLMSAMDAKAQLEAQARQDRLDWDIQDDEIDNTREDRKADSIITSRTVRDGVSQQREARMGTREARLGRGGGSGGGRRRGGSASGPTATGPNGEKIRWDGKAWVPAR</sequence>
<feature type="compositionally biased region" description="Basic and acidic residues" evidence="1">
    <location>
        <begin position="303"/>
        <end position="314"/>
    </location>
</feature>
<accession>W0AAX0</accession>
<dbReference type="HOGENOM" id="CLU_782805_0_0_5"/>
<feature type="region of interest" description="Disordered" evidence="1">
    <location>
        <begin position="71"/>
        <end position="105"/>
    </location>
</feature>
<dbReference type="STRING" id="1123269.NX02_05405"/>